<gene>
    <name evidence="1" type="ORF">V1478_005143</name>
</gene>
<evidence type="ECO:0000313" key="1">
    <source>
        <dbReference type="EMBL" id="KAL2730730.1"/>
    </source>
</evidence>
<comment type="caution">
    <text evidence="1">The sequence shown here is derived from an EMBL/GenBank/DDBJ whole genome shotgun (WGS) entry which is preliminary data.</text>
</comment>
<dbReference type="EMBL" id="JAUDFV010000110">
    <property type="protein sequence ID" value="KAL2730730.1"/>
    <property type="molecule type" value="Genomic_DNA"/>
</dbReference>
<name>A0ABD2BDD1_VESSQ</name>
<sequence length="64" mass="7489">MFYNLLSTTLFANCLLTVRDLVITTPLETLQVITVMSIMVRKFITCRKNSFIKLHAKRSLYTYL</sequence>
<keyword evidence="2" id="KW-1185">Reference proteome</keyword>
<reference evidence="1 2" key="1">
    <citation type="journal article" date="2024" name="Ann. Entomol. Soc. Am.">
        <title>Genomic analyses of the southern and eastern yellowjacket wasps (Hymenoptera: Vespidae) reveal evolutionary signatures of social life.</title>
        <authorList>
            <person name="Catto M.A."/>
            <person name="Caine P.B."/>
            <person name="Orr S.E."/>
            <person name="Hunt B.G."/>
            <person name="Goodisman M.A.D."/>
        </authorList>
    </citation>
    <scope>NUCLEOTIDE SEQUENCE [LARGE SCALE GENOMIC DNA]</scope>
    <source>
        <strain evidence="1">233</strain>
        <tissue evidence="1">Head and thorax</tissue>
    </source>
</reference>
<organism evidence="1 2">
    <name type="scientific">Vespula squamosa</name>
    <name type="common">Southern yellow jacket</name>
    <name type="synonym">Wasp</name>
    <dbReference type="NCBI Taxonomy" id="30214"/>
    <lineage>
        <taxon>Eukaryota</taxon>
        <taxon>Metazoa</taxon>
        <taxon>Ecdysozoa</taxon>
        <taxon>Arthropoda</taxon>
        <taxon>Hexapoda</taxon>
        <taxon>Insecta</taxon>
        <taxon>Pterygota</taxon>
        <taxon>Neoptera</taxon>
        <taxon>Endopterygota</taxon>
        <taxon>Hymenoptera</taxon>
        <taxon>Apocrita</taxon>
        <taxon>Aculeata</taxon>
        <taxon>Vespoidea</taxon>
        <taxon>Vespidae</taxon>
        <taxon>Vespinae</taxon>
        <taxon>Vespula</taxon>
    </lineage>
</organism>
<dbReference type="Proteomes" id="UP001607302">
    <property type="component" value="Unassembled WGS sequence"/>
</dbReference>
<dbReference type="AlphaFoldDB" id="A0ABD2BDD1"/>
<evidence type="ECO:0000313" key="2">
    <source>
        <dbReference type="Proteomes" id="UP001607302"/>
    </source>
</evidence>
<proteinExistence type="predicted"/>
<accession>A0ABD2BDD1</accession>
<protein>
    <submittedName>
        <fullName evidence="1">Uncharacterized protein</fullName>
    </submittedName>
</protein>